<dbReference type="InterPro" id="IPR044000">
    <property type="entry name" value="Phage_tube_2"/>
</dbReference>
<evidence type="ECO:0008006" key="3">
    <source>
        <dbReference type="Google" id="ProtNLM"/>
    </source>
</evidence>
<dbReference type="RefSeq" id="WP_132120913.1">
    <property type="nucleotide sequence ID" value="NZ_SLWS01000006.1"/>
</dbReference>
<dbReference type="Proteomes" id="UP000295680">
    <property type="component" value="Unassembled WGS sequence"/>
</dbReference>
<protein>
    <recommendedName>
        <fullName evidence="3">Tail protein</fullName>
    </recommendedName>
</protein>
<organism evidence="1 2">
    <name type="scientific">Actinocrispum wychmicini</name>
    <dbReference type="NCBI Taxonomy" id="1213861"/>
    <lineage>
        <taxon>Bacteria</taxon>
        <taxon>Bacillati</taxon>
        <taxon>Actinomycetota</taxon>
        <taxon>Actinomycetes</taxon>
        <taxon>Pseudonocardiales</taxon>
        <taxon>Pseudonocardiaceae</taxon>
        <taxon>Actinocrispum</taxon>
    </lineage>
</organism>
<name>A0A4R2JC58_9PSEU</name>
<dbReference type="AlphaFoldDB" id="A0A4R2JC58"/>
<dbReference type="EMBL" id="SLWS01000006">
    <property type="protein sequence ID" value="TCO57121.1"/>
    <property type="molecule type" value="Genomic_DNA"/>
</dbReference>
<keyword evidence="2" id="KW-1185">Reference proteome</keyword>
<accession>A0A4R2JC58</accession>
<reference evidence="1 2" key="1">
    <citation type="submission" date="2019-03" db="EMBL/GenBank/DDBJ databases">
        <title>Genomic Encyclopedia of Type Strains, Phase IV (KMG-IV): sequencing the most valuable type-strain genomes for metagenomic binning, comparative biology and taxonomic classification.</title>
        <authorList>
            <person name="Goeker M."/>
        </authorList>
    </citation>
    <scope>NUCLEOTIDE SEQUENCE [LARGE SCALE GENOMIC DNA]</scope>
    <source>
        <strain evidence="1 2">DSM 45934</strain>
    </source>
</reference>
<evidence type="ECO:0000313" key="1">
    <source>
        <dbReference type="EMBL" id="TCO57121.1"/>
    </source>
</evidence>
<evidence type="ECO:0000313" key="2">
    <source>
        <dbReference type="Proteomes" id="UP000295680"/>
    </source>
</evidence>
<dbReference type="Pfam" id="PF18906">
    <property type="entry name" value="Phage_tube_2"/>
    <property type="match status" value="1"/>
</dbReference>
<proteinExistence type="predicted"/>
<sequence>MVATFPSVRQFAGVALEAAQGTSVPMTYTLPLEDLQPEDKPKWLDDHAWRGAMGMFYGRQQGPIINDFTLKGPVFGDGIGFLLANILGDLVPTGTASTPSTTLSSTAAAGASSLSTAASIPAASVVLIGTGSTAEIRTTGTPSGAGPYTIPFAAGQLPLQYAHASAQAVVVQVAPFTNAWSVLNTLATTNYAQGQPPTHTITHYQGPAASGVPRVFAGACLSKLSFNWAAESQLLMFDAAATSWPSALDSQVRTPAATSVNPVASWRGKVGIGGPASGGTQVLTVETGSVDITRALEPIFTEQLAQTPYIIQRGEAAAAGKLEFVAADESPYLAMIGNTQPTLQFTLTNGLAGASLISVQFDVAAAAYRIAKIETGKKAIRYGVEWDGVFTTANAGGSGGYSPIKVTIGSAVAGNTYQ</sequence>
<comment type="caution">
    <text evidence="1">The sequence shown here is derived from an EMBL/GenBank/DDBJ whole genome shotgun (WGS) entry which is preliminary data.</text>
</comment>
<gene>
    <name evidence="1" type="ORF">EV192_106598</name>
</gene>
<dbReference type="OrthoDB" id="3670101at2"/>